<gene>
    <name evidence="1" type="ORF">PCOR1329_LOCUS14911</name>
</gene>
<sequence length="102" mass="11113">MAARRSAQVQAAANAFFQKVLKDQMPQFMASFVRQYTVKVPSGPGSKQMQGHVKLTRAGHCLCLWMLDPEAQAVSSLMDMAMAECKAVQLVGASLTGPLERQ</sequence>
<comment type="caution">
    <text evidence="1">The sequence shown here is derived from an EMBL/GenBank/DDBJ whole genome shotgun (WGS) entry which is preliminary data.</text>
</comment>
<dbReference type="EMBL" id="CAUYUJ010004471">
    <property type="protein sequence ID" value="CAK0809744.1"/>
    <property type="molecule type" value="Genomic_DNA"/>
</dbReference>
<evidence type="ECO:0000313" key="1">
    <source>
        <dbReference type="EMBL" id="CAK0809744.1"/>
    </source>
</evidence>
<organism evidence="1 2">
    <name type="scientific">Prorocentrum cordatum</name>
    <dbReference type="NCBI Taxonomy" id="2364126"/>
    <lineage>
        <taxon>Eukaryota</taxon>
        <taxon>Sar</taxon>
        <taxon>Alveolata</taxon>
        <taxon>Dinophyceae</taxon>
        <taxon>Prorocentrales</taxon>
        <taxon>Prorocentraceae</taxon>
        <taxon>Prorocentrum</taxon>
    </lineage>
</organism>
<keyword evidence="2" id="KW-1185">Reference proteome</keyword>
<name>A0ABN9QU04_9DINO</name>
<reference evidence="1" key="1">
    <citation type="submission" date="2023-10" db="EMBL/GenBank/DDBJ databases">
        <authorList>
            <person name="Chen Y."/>
            <person name="Shah S."/>
            <person name="Dougan E. K."/>
            <person name="Thang M."/>
            <person name="Chan C."/>
        </authorList>
    </citation>
    <scope>NUCLEOTIDE SEQUENCE [LARGE SCALE GENOMIC DNA]</scope>
</reference>
<accession>A0ABN9QU04</accession>
<proteinExistence type="predicted"/>
<evidence type="ECO:0000313" key="2">
    <source>
        <dbReference type="Proteomes" id="UP001189429"/>
    </source>
</evidence>
<feature type="non-terminal residue" evidence="1">
    <location>
        <position position="102"/>
    </location>
</feature>
<protein>
    <submittedName>
        <fullName evidence="1">Uncharacterized protein</fullName>
    </submittedName>
</protein>
<dbReference type="Proteomes" id="UP001189429">
    <property type="component" value="Unassembled WGS sequence"/>
</dbReference>